<accession>A0A494XXL5</accession>
<dbReference type="Pfam" id="PF12059">
    <property type="entry name" value="DUF3540"/>
    <property type="match status" value="1"/>
</dbReference>
<evidence type="ECO:0000313" key="2">
    <source>
        <dbReference type="Proteomes" id="UP000280434"/>
    </source>
</evidence>
<dbReference type="Proteomes" id="UP000280434">
    <property type="component" value="Unassembled WGS sequence"/>
</dbReference>
<dbReference type="InterPro" id="IPR021927">
    <property type="entry name" value="DUF3540"/>
</dbReference>
<dbReference type="RefSeq" id="WP_121275115.1">
    <property type="nucleotide sequence ID" value="NZ_RBZV01000001.1"/>
</dbReference>
<gene>
    <name evidence="1" type="ORF">D7S89_02040</name>
</gene>
<name>A0A494XXL5_9BURK</name>
<sequence length="219" mass="23958">MNSTVAESPTFSPLATREKVADVVDVLPDDVFVVACEGAKLRCRRAFSCLVEPRIGDRVVISSVDRRAVYVTSILERSNADGVYIRVRGDLVLDATQNVYLKSGDALCLTSHKQLSIETKQLTMSSLDASLSSDRTTLTSTELRGRLGKVRVIGKVLEMVMDHIAQSCRSSFRSVETVEHLRASHIDHAASGNMRLHAKNTVLTAEHLSKIDAGQIHLG</sequence>
<reference evidence="1 2" key="1">
    <citation type="submission" date="2018-10" db="EMBL/GenBank/DDBJ databases">
        <title>Paraburkholderia sp. 7MK8-2, isolated from soil.</title>
        <authorList>
            <person name="Gao Z.-H."/>
            <person name="Qiu L.-H."/>
        </authorList>
    </citation>
    <scope>NUCLEOTIDE SEQUENCE [LARGE SCALE GENOMIC DNA]</scope>
    <source>
        <strain evidence="1 2">7MK8-2</strain>
    </source>
</reference>
<dbReference type="OrthoDB" id="6119047at2"/>
<proteinExistence type="predicted"/>
<dbReference type="AlphaFoldDB" id="A0A494XXL5"/>
<comment type="caution">
    <text evidence="1">The sequence shown here is derived from an EMBL/GenBank/DDBJ whole genome shotgun (WGS) entry which is preliminary data.</text>
</comment>
<keyword evidence="2" id="KW-1185">Reference proteome</keyword>
<protein>
    <submittedName>
        <fullName evidence="1">DUF3540 domain-containing protein</fullName>
    </submittedName>
</protein>
<organism evidence="1 2">
    <name type="scientific">Trinickia fusca</name>
    <dbReference type="NCBI Taxonomy" id="2419777"/>
    <lineage>
        <taxon>Bacteria</taxon>
        <taxon>Pseudomonadati</taxon>
        <taxon>Pseudomonadota</taxon>
        <taxon>Betaproteobacteria</taxon>
        <taxon>Burkholderiales</taxon>
        <taxon>Burkholderiaceae</taxon>
        <taxon>Trinickia</taxon>
    </lineage>
</organism>
<evidence type="ECO:0000313" key="1">
    <source>
        <dbReference type="EMBL" id="RKP52333.1"/>
    </source>
</evidence>
<dbReference type="EMBL" id="RBZV01000001">
    <property type="protein sequence ID" value="RKP52333.1"/>
    <property type="molecule type" value="Genomic_DNA"/>
</dbReference>